<evidence type="ECO:0000313" key="5">
    <source>
        <dbReference type="Proteomes" id="UP000255515"/>
    </source>
</evidence>
<reference evidence="4 5" key="1">
    <citation type="submission" date="2018-06" db="EMBL/GenBank/DDBJ databases">
        <authorList>
            <consortium name="Pathogen Informatics"/>
            <person name="Doyle S."/>
        </authorList>
    </citation>
    <scope>NUCLEOTIDE SEQUENCE [LARGE SCALE GENOMIC DNA]</scope>
    <source>
        <strain evidence="4 5">NCTC11661</strain>
    </source>
</reference>
<dbReference type="AlphaFoldDB" id="A0A376BYF0"/>
<dbReference type="InterPro" id="IPR026444">
    <property type="entry name" value="Secre_tail"/>
</dbReference>
<evidence type="ECO:0000313" key="4">
    <source>
        <dbReference type="EMBL" id="SSZ46688.1"/>
    </source>
</evidence>
<evidence type="ECO:0000259" key="3">
    <source>
        <dbReference type="Pfam" id="PF18962"/>
    </source>
</evidence>
<keyword evidence="1 2" id="KW-0732">Signal</keyword>
<protein>
    <submittedName>
        <fullName evidence="4">Por secretion system C-terminal sorting domain</fullName>
    </submittedName>
</protein>
<sequence>MKNIIYSLMAIFMSLSMRAQLTDLTTGVWNLEKVVINNTDYPFPNTNSLITATASFHNNGFSTSICNIFNADAGYSSSSISIIGATLTLGSCPTTNNDEYNQFENHYFGTFWGGTAATGFYQNHTYSITSIGQQLQLTITNPNGDQAIYWRAALSTTENEVIKENVSISPNPFKDFIQIHFGDTISDFEISMYDMQGKQVFNQVFRKEKSVKIHLPDLEKGVYLFHMKSKDQQISRKVIKK</sequence>
<dbReference type="NCBIfam" id="TIGR04183">
    <property type="entry name" value="Por_Secre_tail"/>
    <property type="match status" value="1"/>
</dbReference>
<dbReference type="Pfam" id="PF18962">
    <property type="entry name" value="Por_Secre_tail"/>
    <property type="match status" value="1"/>
</dbReference>
<dbReference type="Proteomes" id="UP000255515">
    <property type="component" value="Unassembled WGS sequence"/>
</dbReference>
<dbReference type="RefSeq" id="WP_002687046.1">
    <property type="nucleotide sequence ID" value="NZ_UFTJ01000001.1"/>
</dbReference>
<organism evidence="4 5">
    <name type="scientific">Bergeyella zoohelcum</name>
    <dbReference type="NCBI Taxonomy" id="1015"/>
    <lineage>
        <taxon>Bacteria</taxon>
        <taxon>Pseudomonadati</taxon>
        <taxon>Bacteroidota</taxon>
        <taxon>Flavobacteriia</taxon>
        <taxon>Flavobacteriales</taxon>
        <taxon>Weeksellaceae</taxon>
        <taxon>Bergeyella</taxon>
    </lineage>
</organism>
<dbReference type="Gene3D" id="2.60.40.3080">
    <property type="match status" value="1"/>
</dbReference>
<dbReference type="EMBL" id="UFTJ01000001">
    <property type="protein sequence ID" value="SSZ46688.1"/>
    <property type="molecule type" value="Genomic_DNA"/>
</dbReference>
<evidence type="ECO:0000256" key="2">
    <source>
        <dbReference type="SAM" id="SignalP"/>
    </source>
</evidence>
<feature type="signal peptide" evidence="2">
    <location>
        <begin position="1"/>
        <end position="19"/>
    </location>
</feature>
<proteinExistence type="predicted"/>
<accession>A0A376BYF0</accession>
<feature type="chain" id="PRO_5016573156" evidence="2">
    <location>
        <begin position="20"/>
        <end position="241"/>
    </location>
</feature>
<feature type="domain" description="Secretion system C-terminal sorting" evidence="3">
    <location>
        <begin position="168"/>
        <end position="239"/>
    </location>
</feature>
<evidence type="ECO:0000256" key="1">
    <source>
        <dbReference type="ARBA" id="ARBA00022729"/>
    </source>
</evidence>
<gene>
    <name evidence="4" type="ORF">NCTC11661_00339</name>
</gene>
<name>A0A376BYF0_9FLAO</name>